<dbReference type="OrthoDB" id="3145912at2759"/>
<dbReference type="Proteomes" id="UP000053424">
    <property type="component" value="Unassembled WGS sequence"/>
</dbReference>
<dbReference type="AlphaFoldDB" id="A0A0C3BNL0"/>
<evidence type="ECO:0008006" key="3">
    <source>
        <dbReference type="Google" id="ProtNLM"/>
    </source>
</evidence>
<organism evidence="1 2">
    <name type="scientific">Hebeloma cylindrosporum</name>
    <dbReference type="NCBI Taxonomy" id="76867"/>
    <lineage>
        <taxon>Eukaryota</taxon>
        <taxon>Fungi</taxon>
        <taxon>Dikarya</taxon>
        <taxon>Basidiomycota</taxon>
        <taxon>Agaricomycotina</taxon>
        <taxon>Agaricomycetes</taxon>
        <taxon>Agaricomycetidae</taxon>
        <taxon>Agaricales</taxon>
        <taxon>Agaricineae</taxon>
        <taxon>Hymenogastraceae</taxon>
        <taxon>Hebeloma</taxon>
    </lineage>
</organism>
<keyword evidence="2" id="KW-1185">Reference proteome</keyword>
<proteinExistence type="predicted"/>
<dbReference type="HOGENOM" id="CLU_051720_0_1_1"/>
<sequence>MSRLSRIFKPGRPRLGKLAREQSPENDAPQSQFPVEILDQIFHNLADETPEITLGLMLMSRFFYKSLELRLYEAIILIWGSTARSFLETIQTKPPKYLETIKALYISPFVDRELASQIIQLCPAVTDFACFFDNPTKLINLCDLRPRCLSILNTQGRGTNELGLLNKSFFASVTHLSIAEEPWIWSQWYWPILWSMKNLKHLQFYRSADEEYGSVYSQRGGVRDVLTVLALEVVLIRVLDVPSSPFEGLRLFGDARVVVMELAHPKYARREFWADVRGKGCWAKAESIVEAQKRQVELNKATKKRMRG</sequence>
<evidence type="ECO:0000313" key="1">
    <source>
        <dbReference type="EMBL" id="KIM38240.1"/>
    </source>
</evidence>
<protein>
    <recommendedName>
        <fullName evidence="3">F-box domain-containing protein</fullName>
    </recommendedName>
</protein>
<evidence type="ECO:0000313" key="2">
    <source>
        <dbReference type="Proteomes" id="UP000053424"/>
    </source>
</evidence>
<reference evidence="1 2" key="1">
    <citation type="submission" date="2014-04" db="EMBL/GenBank/DDBJ databases">
        <authorList>
            <consortium name="DOE Joint Genome Institute"/>
            <person name="Kuo A."/>
            <person name="Gay G."/>
            <person name="Dore J."/>
            <person name="Kohler A."/>
            <person name="Nagy L.G."/>
            <person name="Floudas D."/>
            <person name="Copeland A."/>
            <person name="Barry K.W."/>
            <person name="Cichocki N."/>
            <person name="Veneault-Fourrey C."/>
            <person name="LaButti K."/>
            <person name="Lindquist E.A."/>
            <person name="Lipzen A."/>
            <person name="Lundell T."/>
            <person name="Morin E."/>
            <person name="Murat C."/>
            <person name="Sun H."/>
            <person name="Tunlid A."/>
            <person name="Henrissat B."/>
            <person name="Grigoriev I.V."/>
            <person name="Hibbett D.S."/>
            <person name="Martin F."/>
            <person name="Nordberg H.P."/>
            <person name="Cantor M.N."/>
            <person name="Hua S.X."/>
        </authorList>
    </citation>
    <scope>NUCLEOTIDE SEQUENCE [LARGE SCALE GENOMIC DNA]</scope>
    <source>
        <strain evidence="2">h7</strain>
    </source>
</reference>
<accession>A0A0C3BNL0</accession>
<name>A0A0C3BNL0_HEBCY</name>
<dbReference type="EMBL" id="KN831792">
    <property type="protein sequence ID" value="KIM38240.1"/>
    <property type="molecule type" value="Genomic_DNA"/>
</dbReference>
<gene>
    <name evidence="1" type="ORF">M413DRAFT_447986</name>
</gene>
<reference evidence="2" key="2">
    <citation type="submission" date="2015-01" db="EMBL/GenBank/DDBJ databases">
        <title>Evolutionary Origins and Diversification of the Mycorrhizal Mutualists.</title>
        <authorList>
            <consortium name="DOE Joint Genome Institute"/>
            <consortium name="Mycorrhizal Genomics Consortium"/>
            <person name="Kohler A."/>
            <person name="Kuo A."/>
            <person name="Nagy L.G."/>
            <person name="Floudas D."/>
            <person name="Copeland A."/>
            <person name="Barry K.W."/>
            <person name="Cichocki N."/>
            <person name="Veneault-Fourrey C."/>
            <person name="LaButti K."/>
            <person name="Lindquist E.A."/>
            <person name="Lipzen A."/>
            <person name="Lundell T."/>
            <person name="Morin E."/>
            <person name="Murat C."/>
            <person name="Riley R."/>
            <person name="Ohm R."/>
            <person name="Sun H."/>
            <person name="Tunlid A."/>
            <person name="Henrissat B."/>
            <person name="Grigoriev I.V."/>
            <person name="Hibbett D.S."/>
            <person name="Martin F."/>
        </authorList>
    </citation>
    <scope>NUCLEOTIDE SEQUENCE [LARGE SCALE GENOMIC DNA]</scope>
    <source>
        <strain evidence="2">h7</strain>
    </source>
</reference>